<evidence type="ECO:0000259" key="2">
    <source>
        <dbReference type="Pfam" id="PF02470"/>
    </source>
</evidence>
<dbReference type="AlphaFoldDB" id="A0A1I1A079"/>
<feature type="domain" description="Mce/MlaD" evidence="2">
    <location>
        <begin position="39"/>
        <end position="114"/>
    </location>
</feature>
<dbReference type="OrthoDB" id="4741753at2"/>
<reference evidence="5" key="1">
    <citation type="submission" date="2016-10" db="EMBL/GenBank/DDBJ databases">
        <authorList>
            <person name="Varghese N."/>
            <person name="Submissions S."/>
        </authorList>
    </citation>
    <scope>NUCLEOTIDE SEQUENCE [LARGE SCALE GENOMIC DNA]</scope>
    <source>
        <strain evidence="5">CGMCC 4.3568</strain>
    </source>
</reference>
<dbReference type="Proteomes" id="UP000243799">
    <property type="component" value="Unassembled WGS sequence"/>
</dbReference>
<dbReference type="Pfam" id="PF02470">
    <property type="entry name" value="MlaD"/>
    <property type="match status" value="1"/>
</dbReference>
<dbReference type="PANTHER" id="PTHR33371">
    <property type="entry name" value="INTERMEMBRANE PHOSPHOLIPID TRANSPORT SYSTEM BINDING PROTEIN MLAD-RELATED"/>
    <property type="match status" value="1"/>
</dbReference>
<dbReference type="GO" id="GO:0005576">
    <property type="term" value="C:extracellular region"/>
    <property type="evidence" value="ECO:0007669"/>
    <property type="project" value="TreeGrafter"/>
</dbReference>
<sequence>MLVRKTRIQLIAFAVIAVVSVVYALARFTEVDRVFGAEGYTVRLQLDESGGIFTNAEVTYRGYNIGRVGDLSLTADGLEAELNIEPDMPAVPADLRAVIANRSAVGEQFVDLRPESEGGPFLDDDSVIPAERAATPLGTDELLADLTDLTDSVPVDSLRTVVDESYTAFQGTGDDLQILLDTARDFTRAAQENLPQTVNLLEQGGTVLRTQNELAGSFKSFSKDLNDLSATLKESDGDLRTLVDVTPQLANQVSEVLAESGPGVGALLANLLTTSNLLVTRLDGLEQGLVTYPLLSVGAHSVAPGDGTAHLGLVLNLFDPPSCVKGYPKAEAMAAGDEGAYRQGSETTPRPPDSDAYCAEPAGSPINVRGAQNAPYNGVPVAPSDEQVAANASRSQESLAFMRGVPGVAGGPGLSLNSLGELLGLPG</sequence>
<accession>A0A1I1A079</accession>
<dbReference type="STRING" id="490629.SAMN05216266_1089"/>
<evidence type="ECO:0000259" key="3">
    <source>
        <dbReference type="Pfam" id="PF11887"/>
    </source>
</evidence>
<feature type="domain" description="Mammalian cell entry C-terminal" evidence="3">
    <location>
        <begin position="122"/>
        <end position="283"/>
    </location>
</feature>
<feature type="region of interest" description="Disordered" evidence="1">
    <location>
        <begin position="336"/>
        <end position="364"/>
    </location>
</feature>
<dbReference type="Pfam" id="PF11887">
    <property type="entry name" value="Mce4_CUP1"/>
    <property type="match status" value="1"/>
</dbReference>
<gene>
    <name evidence="4" type="ORF">SAMN05216266_1089</name>
</gene>
<dbReference type="NCBIfam" id="TIGR00996">
    <property type="entry name" value="Mtu_fam_mce"/>
    <property type="match status" value="1"/>
</dbReference>
<evidence type="ECO:0000313" key="5">
    <source>
        <dbReference type="Proteomes" id="UP000243799"/>
    </source>
</evidence>
<dbReference type="InterPro" id="IPR024516">
    <property type="entry name" value="Mce_C"/>
</dbReference>
<dbReference type="PANTHER" id="PTHR33371:SF16">
    <property type="entry name" value="MCE-FAMILY PROTEIN MCE3F"/>
    <property type="match status" value="1"/>
</dbReference>
<evidence type="ECO:0000313" key="4">
    <source>
        <dbReference type="EMBL" id="SFB30756.1"/>
    </source>
</evidence>
<evidence type="ECO:0000256" key="1">
    <source>
        <dbReference type="SAM" id="MobiDB-lite"/>
    </source>
</evidence>
<proteinExistence type="predicted"/>
<organism evidence="4 5">
    <name type="scientific">Amycolatopsis marina</name>
    <dbReference type="NCBI Taxonomy" id="490629"/>
    <lineage>
        <taxon>Bacteria</taxon>
        <taxon>Bacillati</taxon>
        <taxon>Actinomycetota</taxon>
        <taxon>Actinomycetes</taxon>
        <taxon>Pseudonocardiales</taxon>
        <taxon>Pseudonocardiaceae</taxon>
        <taxon>Amycolatopsis</taxon>
    </lineage>
</organism>
<dbReference type="EMBL" id="FOKG01000008">
    <property type="protein sequence ID" value="SFB30756.1"/>
    <property type="molecule type" value="Genomic_DNA"/>
</dbReference>
<dbReference type="RefSeq" id="WP_091673757.1">
    <property type="nucleotide sequence ID" value="NZ_FOKG01000008.1"/>
</dbReference>
<keyword evidence="5" id="KW-1185">Reference proteome</keyword>
<dbReference type="InterPro" id="IPR052336">
    <property type="entry name" value="MlaD_Phospholipid_Transporter"/>
</dbReference>
<dbReference type="InterPro" id="IPR003399">
    <property type="entry name" value="Mce/MlaD"/>
</dbReference>
<dbReference type="InterPro" id="IPR005693">
    <property type="entry name" value="Mce"/>
</dbReference>
<protein>
    <submittedName>
        <fullName evidence="4">Phospholipid/cholesterol/gamma-HCH transport system substrate-binding protein</fullName>
    </submittedName>
</protein>
<name>A0A1I1A079_9PSEU</name>